<keyword evidence="4" id="KW-1185">Reference proteome</keyword>
<feature type="signal peptide" evidence="2">
    <location>
        <begin position="1"/>
        <end position="24"/>
    </location>
</feature>
<reference evidence="3 4" key="1">
    <citation type="submission" date="2020-06" db="EMBL/GenBank/DDBJ databases">
        <title>Altererythrobacter lutimaris sp. nov., a marine bacterium isolated from a tidal flat.</title>
        <authorList>
            <person name="Kim D."/>
            <person name="Yoo Y."/>
            <person name="Kim J.-J."/>
        </authorList>
    </citation>
    <scope>NUCLEOTIDE SEQUENCE [LARGE SCALE GENOMIC DNA]</scope>
    <source>
        <strain evidence="3 4">JGD-16</strain>
    </source>
</reference>
<evidence type="ECO:0000256" key="1">
    <source>
        <dbReference type="SAM" id="MobiDB-lite"/>
    </source>
</evidence>
<keyword evidence="2" id="KW-0732">Signal</keyword>
<evidence type="ECO:0000313" key="4">
    <source>
        <dbReference type="Proteomes" id="UP000546031"/>
    </source>
</evidence>
<dbReference type="Pfam" id="PF07027">
    <property type="entry name" value="DUF1318"/>
    <property type="match status" value="1"/>
</dbReference>
<gene>
    <name evidence="3" type="ORF">HUO12_02670</name>
</gene>
<feature type="region of interest" description="Disordered" evidence="1">
    <location>
        <begin position="101"/>
        <end position="126"/>
    </location>
</feature>
<proteinExistence type="predicted"/>
<organism evidence="3 4">
    <name type="scientific">Altererythrobacter lutimaris</name>
    <dbReference type="NCBI Taxonomy" id="2743979"/>
    <lineage>
        <taxon>Bacteria</taxon>
        <taxon>Pseudomonadati</taxon>
        <taxon>Pseudomonadota</taxon>
        <taxon>Alphaproteobacteria</taxon>
        <taxon>Sphingomonadales</taxon>
        <taxon>Erythrobacteraceae</taxon>
        <taxon>Altererythrobacter</taxon>
    </lineage>
</organism>
<protein>
    <submittedName>
        <fullName evidence="3">YdbL family protein</fullName>
    </submittedName>
</protein>
<dbReference type="AlphaFoldDB" id="A0A850H3P3"/>
<dbReference type="Proteomes" id="UP000546031">
    <property type="component" value="Unassembled WGS sequence"/>
</dbReference>
<dbReference type="EMBL" id="JABWTA010000001">
    <property type="protein sequence ID" value="NVE93794.1"/>
    <property type="molecule type" value="Genomic_DNA"/>
</dbReference>
<name>A0A850H3P3_9SPHN</name>
<evidence type="ECO:0000256" key="2">
    <source>
        <dbReference type="SAM" id="SignalP"/>
    </source>
</evidence>
<accession>A0A850H3P3</accession>
<feature type="chain" id="PRO_5032626160" evidence="2">
    <location>
        <begin position="25"/>
        <end position="126"/>
    </location>
</feature>
<evidence type="ECO:0000313" key="3">
    <source>
        <dbReference type="EMBL" id="NVE93794.1"/>
    </source>
</evidence>
<comment type="caution">
    <text evidence="3">The sequence shown here is derived from an EMBL/GenBank/DDBJ whole genome shotgun (WGS) entry which is preliminary data.</text>
</comment>
<sequence length="126" mass="13465">MQKLAISGALAALALTGVAGVAYAQRDPAYEAARSSGQVGEKMDGYLGIVGNASPELQRLVDDINIKRKAVYSERARESRATLEEYALTAGCQAIARTVPGEKYQAPDGTWQTRTSAPPLRDPRCP</sequence>
<dbReference type="InterPro" id="IPR008309">
    <property type="entry name" value="YdbL"/>
</dbReference>